<evidence type="ECO:0000313" key="2">
    <source>
        <dbReference type="EMBL" id="THF29417.1"/>
    </source>
</evidence>
<dbReference type="EMBL" id="SSBS01000005">
    <property type="protein sequence ID" value="THF29417.1"/>
    <property type="molecule type" value="Genomic_DNA"/>
</dbReference>
<proteinExistence type="predicted"/>
<evidence type="ECO:0000313" key="3">
    <source>
        <dbReference type="Proteomes" id="UP000310574"/>
    </source>
</evidence>
<sequence length="64" mass="7205">MTTRNIPTPKSCWRRRIRGRFFSVNPRRGIREQARSHIGMQPPVGASLLAKGPVPATNNQDQPP</sequence>
<dbReference type="AlphaFoldDB" id="A0AAQ2DA11"/>
<organism evidence="2 3">
    <name type="scientific">Pseudomonas atacamensis</name>
    <dbReference type="NCBI Taxonomy" id="2565368"/>
    <lineage>
        <taxon>Bacteria</taxon>
        <taxon>Pseudomonadati</taxon>
        <taxon>Pseudomonadota</taxon>
        <taxon>Gammaproteobacteria</taxon>
        <taxon>Pseudomonadales</taxon>
        <taxon>Pseudomonadaceae</taxon>
        <taxon>Pseudomonas</taxon>
    </lineage>
</organism>
<evidence type="ECO:0000256" key="1">
    <source>
        <dbReference type="SAM" id="MobiDB-lite"/>
    </source>
</evidence>
<feature type="region of interest" description="Disordered" evidence="1">
    <location>
        <begin position="33"/>
        <end position="64"/>
    </location>
</feature>
<protein>
    <submittedName>
        <fullName evidence="2">Uncharacterized protein</fullName>
    </submittedName>
</protein>
<comment type="caution">
    <text evidence="2">The sequence shown here is derived from an EMBL/GenBank/DDBJ whole genome shotgun (WGS) entry which is preliminary data.</text>
</comment>
<dbReference type="Proteomes" id="UP000310574">
    <property type="component" value="Unassembled WGS sequence"/>
</dbReference>
<reference evidence="2 3" key="1">
    <citation type="submission" date="2019-04" db="EMBL/GenBank/DDBJ databases">
        <title>Draft genome sequence of Pseudomonas sp. M7D1 isolated from rhizosphere of plant the flowery desert.</title>
        <authorList>
            <person name="Poblete-Morales M."/>
            <person name="Plaza N."/>
            <person name="Corsini G."/>
            <person name="Silva E."/>
        </authorList>
    </citation>
    <scope>NUCLEOTIDE SEQUENCE [LARGE SCALE GENOMIC DNA]</scope>
    <source>
        <strain evidence="2 3">M7D1</strain>
    </source>
</reference>
<name>A0AAQ2DA11_9PSED</name>
<accession>A0AAQ2DA11</accession>
<gene>
    <name evidence="2" type="ORF">E5170_19735</name>
</gene>